<dbReference type="InterPro" id="IPR029061">
    <property type="entry name" value="THDP-binding"/>
</dbReference>
<dbReference type="AlphaFoldDB" id="A0A934K8Y4"/>
<sequence>MAVKTLIEGVREALAEEMDRDERVWVLGEDVGKKGGVFLATEGLYGKFGEARVLDTPLAESAIVGVAIGSALNGLIPVAEIQFADFIHPAFDQIVSEAARVRYRSNGVWACPIVIRAPFGGGVHGGLYHSQSVEAFYAHVPGLKVVIPSTPEDAKGLLKSAVRDPDPVMFFEHKKTYRLIKGEIPEGEYVTPIGPAAVRREGSKLTCVAWGLMTHYCMDAAESVAAEGILVEVIDLRTLRPLDTETILRSVEKTARAMVVYEDNLTGGFGAEVAAVIAGDGFESLDAPVVRVAGPDVPAMPFNKAQEDAFMPSPAKIAAAMRKLAAY</sequence>
<proteinExistence type="predicted"/>
<gene>
    <name evidence="5" type="ORF">JF922_07300</name>
</gene>
<dbReference type="PANTHER" id="PTHR43257:SF2">
    <property type="entry name" value="PYRUVATE DEHYDROGENASE E1 COMPONENT SUBUNIT BETA"/>
    <property type="match status" value="1"/>
</dbReference>
<comment type="cofactor">
    <cofactor evidence="1">
        <name>thiamine diphosphate</name>
        <dbReference type="ChEBI" id="CHEBI:58937"/>
    </cofactor>
</comment>
<dbReference type="PANTHER" id="PTHR43257">
    <property type="entry name" value="PYRUVATE DEHYDROGENASE E1 COMPONENT BETA SUBUNIT"/>
    <property type="match status" value="1"/>
</dbReference>
<keyword evidence="6" id="KW-1185">Reference proteome</keyword>
<dbReference type="CDD" id="cd07036">
    <property type="entry name" value="TPP_PYR_E1-PDHc-beta_like"/>
    <property type="match status" value="1"/>
</dbReference>
<evidence type="ECO:0000313" key="5">
    <source>
        <dbReference type="EMBL" id="MBJ7597878.1"/>
    </source>
</evidence>
<dbReference type="RefSeq" id="WP_338200455.1">
    <property type="nucleotide sequence ID" value="NZ_JAEKNR010000083.1"/>
</dbReference>
<evidence type="ECO:0000313" key="6">
    <source>
        <dbReference type="Proteomes" id="UP000612893"/>
    </source>
</evidence>
<dbReference type="Gene3D" id="3.40.50.920">
    <property type="match status" value="1"/>
</dbReference>
<evidence type="ECO:0000256" key="2">
    <source>
        <dbReference type="ARBA" id="ARBA00023002"/>
    </source>
</evidence>
<dbReference type="FunFam" id="3.40.50.970:FF:000001">
    <property type="entry name" value="Pyruvate dehydrogenase E1 beta subunit"/>
    <property type="match status" value="1"/>
</dbReference>
<name>A0A934K8Y4_9BACT</name>
<feature type="domain" description="Transketolase-like pyrimidine-binding" evidence="4">
    <location>
        <begin position="4"/>
        <end position="179"/>
    </location>
</feature>
<dbReference type="SMART" id="SM00861">
    <property type="entry name" value="Transket_pyr"/>
    <property type="match status" value="1"/>
</dbReference>
<organism evidence="5 6">
    <name type="scientific">Candidatus Nephthysia bennettiae</name>
    <dbReference type="NCBI Taxonomy" id="3127016"/>
    <lineage>
        <taxon>Bacteria</taxon>
        <taxon>Bacillati</taxon>
        <taxon>Candidatus Dormiibacterota</taxon>
        <taxon>Candidatus Dormibacteria</taxon>
        <taxon>Candidatus Dormibacterales</taxon>
        <taxon>Candidatus Dormibacteraceae</taxon>
        <taxon>Candidatus Nephthysia</taxon>
    </lineage>
</organism>
<keyword evidence="2" id="KW-0560">Oxidoreductase</keyword>
<dbReference type="InterPro" id="IPR033248">
    <property type="entry name" value="Transketolase_C"/>
</dbReference>
<evidence type="ECO:0000256" key="1">
    <source>
        <dbReference type="ARBA" id="ARBA00001964"/>
    </source>
</evidence>
<dbReference type="Pfam" id="PF02779">
    <property type="entry name" value="Transket_pyr"/>
    <property type="match status" value="1"/>
</dbReference>
<dbReference type="SUPFAM" id="SSF52518">
    <property type="entry name" value="Thiamin diphosphate-binding fold (THDP-binding)"/>
    <property type="match status" value="1"/>
</dbReference>
<dbReference type="Pfam" id="PF02780">
    <property type="entry name" value="Transketolase_C"/>
    <property type="match status" value="1"/>
</dbReference>
<dbReference type="NCBIfam" id="NF006667">
    <property type="entry name" value="PRK09212.1"/>
    <property type="match status" value="1"/>
</dbReference>
<dbReference type="EMBL" id="JAEKNR010000083">
    <property type="protein sequence ID" value="MBJ7597878.1"/>
    <property type="molecule type" value="Genomic_DNA"/>
</dbReference>
<accession>A0A934K8Y4</accession>
<dbReference type="GO" id="GO:0016491">
    <property type="term" value="F:oxidoreductase activity"/>
    <property type="evidence" value="ECO:0007669"/>
    <property type="project" value="UniProtKB-KW"/>
</dbReference>
<dbReference type="InterPro" id="IPR009014">
    <property type="entry name" value="Transketo_C/PFOR_II"/>
</dbReference>
<comment type="caution">
    <text evidence="5">The sequence shown here is derived from an EMBL/GenBank/DDBJ whole genome shotgun (WGS) entry which is preliminary data.</text>
</comment>
<dbReference type="Gene3D" id="3.40.50.970">
    <property type="match status" value="1"/>
</dbReference>
<evidence type="ECO:0000259" key="4">
    <source>
        <dbReference type="SMART" id="SM00861"/>
    </source>
</evidence>
<protein>
    <submittedName>
        <fullName evidence="5">Alpha-ketoacid dehydrogenase subunit beta</fullName>
    </submittedName>
</protein>
<dbReference type="InterPro" id="IPR005475">
    <property type="entry name" value="Transketolase-like_Pyr-bd"/>
</dbReference>
<reference evidence="5" key="1">
    <citation type="submission" date="2020-10" db="EMBL/GenBank/DDBJ databases">
        <title>Ca. Dormibacterota MAGs.</title>
        <authorList>
            <person name="Montgomery K."/>
        </authorList>
    </citation>
    <scope>NUCLEOTIDE SEQUENCE [LARGE SCALE GENOMIC DNA]</scope>
    <source>
        <strain evidence="5">SC8812_S17_10</strain>
    </source>
</reference>
<dbReference type="SUPFAM" id="SSF52922">
    <property type="entry name" value="TK C-terminal domain-like"/>
    <property type="match status" value="1"/>
</dbReference>
<keyword evidence="3" id="KW-0786">Thiamine pyrophosphate</keyword>
<evidence type="ECO:0000256" key="3">
    <source>
        <dbReference type="ARBA" id="ARBA00023052"/>
    </source>
</evidence>
<dbReference type="FunFam" id="3.40.50.920:FF:000001">
    <property type="entry name" value="Pyruvate dehydrogenase E1 beta subunit"/>
    <property type="match status" value="1"/>
</dbReference>
<dbReference type="Proteomes" id="UP000612893">
    <property type="component" value="Unassembled WGS sequence"/>
</dbReference>